<name>A0A2U2XH38_9FLAO</name>
<keyword evidence="1" id="KW-0694">RNA-binding</keyword>
<dbReference type="PANTHER" id="PTHR48027">
    <property type="entry name" value="HETEROGENEOUS NUCLEAR RIBONUCLEOPROTEIN 87F-RELATED"/>
    <property type="match status" value="1"/>
</dbReference>
<organism evidence="4 5">
    <name type="scientific">Brumimicrobium oceani</name>
    <dbReference type="NCBI Taxonomy" id="2100725"/>
    <lineage>
        <taxon>Bacteria</taxon>
        <taxon>Pseudomonadati</taxon>
        <taxon>Bacteroidota</taxon>
        <taxon>Flavobacteriia</taxon>
        <taxon>Flavobacteriales</taxon>
        <taxon>Crocinitomicaceae</taxon>
        <taxon>Brumimicrobium</taxon>
    </lineage>
</organism>
<keyword evidence="5" id="KW-1185">Reference proteome</keyword>
<feature type="compositionally biased region" description="Basic and acidic residues" evidence="2">
    <location>
        <begin position="79"/>
        <end position="95"/>
    </location>
</feature>
<sequence>MTNIFIANLDFGITSDDLRATFSQFGEVTYAHVVYDNKTKKSKGYGYIEMEDLSQANTAINQLNGMEVNGRVLDVKLATPKEKRPQNIDKPKDNFTSKPSSAPRPERRSEDRNPEERKSKVVKEVKTVERRVMRPRRKKKED</sequence>
<dbReference type="Pfam" id="PF00076">
    <property type="entry name" value="RRM_1"/>
    <property type="match status" value="1"/>
</dbReference>
<feature type="domain" description="RRM" evidence="3">
    <location>
        <begin position="2"/>
        <end position="80"/>
    </location>
</feature>
<evidence type="ECO:0000256" key="1">
    <source>
        <dbReference type="ARBA" id="ARBA00022884"/>
    </source>
</evidence>
<evidence type="ECO:0000259" key="3">
    <source>
        <dbReference type="PROSITE" id="PS50102"/>
    </source>
</evidence>
<gene>
    <name evidence="4" type="ORF">DIT68_02255</name>
</gene>
<comment type="caution">
    <text evidence="4">The sequence shown here is derived from an EMBL/GenBank/DDBJ whole genome shotgun (WGS) entry which is preliminary data.</text>
</comment>
<dbReference type="Proteomes" id="UP000245370">
    <property type="component" value="Unassembled WGS sequence"/>
</dbReference>
<feature type="compositionally biased region" description="Basic and acidic residues" evidence="2">
    <location>
        <begin position="104"/>
        <end position="132"/>
    </location>
</feature>
<feature type="compositionally biased region" description="Basic residues" evidence="2">
    <location>
        <begin position="133"/>
        <end position="142"/>
    </location>
</feature>
<dbReference type="InterPro" id="IPR000504">
    <property type="entry name" value="RRM_dom"/>
</dbReference>
<accession>A0A2U2XH38</accession>
<dbReference type="InterPro" id="IPR035979">
    <property type="entry name" value="RBD_domain_sf"/>
</dbReference>
<reference evidence="4 5" key="1">
    <citation type="submission" date="2018-05" db="EMBL/GenBank/DDBJ databases">
        <title>Brumimicrobium oceani sp. nov., isolated from coastal sediment.</title>
        <authorList>
            <person name="Kou Y."/>
        </authorList>
    </citation>
    <scope>NUCLEOTIDE SEQUENCE [LARGE SCALE GENOMIC DNA]</scope>
    <source>
        <strain evidence="4 5">C305</strain>
    </source>
</reference>
<evidence type="ECO:0000313" key="5">
    <source>
        <dbReference type="Proteomes" id="UP000245370"/>
    </source>
</evidence>
<dbReference type="EMBL" id="QFRJ01000001">
    <property type="protein sequence ID" value="PWH87105.1"/>
    <property type="molecule type" value="Genomic_DNA"/>
</dbReference>
<dbReference type="SUPFAM" id="SSF54928">
    <property type="entry name" value="RNA-binding domain, RBD"/>
    <property type="match status" value="1"/>
</dbReference>
<dbReference type="OrthoDB" id="9798855at2"/>
<dbReference type="InterPro" id="IPR052462">
    <property type="entry name" value="SLIRP/GR-RBP-like"/>
</dbReference>
<reference evidence="4 5" key="2">
    <citation type="submission" date="2018-05" db="EMBL/GenBank/DDBJ databases">
        <authorList>
            <person name="Lanie J.A."/>
            <person name="Ng W.-L."/>
            <person name="Kazmierczak K.M."/>
            <person name="Andrzejewski T.M."/>
            <person name="Davidsen T.M."/>
            <person name="Wayne K.J."/>
            <person name="Tettelin H."/>
            <person name="Glass J.I."/>
            <person name="Rusch D."/>
            <person name="Podicherti R."/>
            <person name="Tsui H.-C.T."/>
            <person name="Winkler M.E."/>
        </authorList>
    </citation>
    <scope>NUCLEOTIDE SEQUENCE [LARGE SCALE GENOMIC DNA]</scope>
    <source>
        <strain evidence="4 5">C305</strain>
    </source>
</reference>
<evidence type="ECO:0000256" key="2">
    <source>
        <dbReference type="SAM" id="MobiDB-lite"/>
    </source>
</evidence>
<evidence type="ECO:0000313" key="4">
    <source>
        <dbReference type="EMBL" id="PWH87105.1"/>
    </source>
</evidence>
<dbReference type="GO" id="GO:0003723">
    <property type="term" value="F:RNA binding"/>
    <property type="evidence" value="ECO:0007669"/>
    <property type="project" value="UniProtKB-KW"/>
</dbReference>
<dbReference type="SMART" id="SM00360">
    <property type="entry name" value="RRM"/>
    <property type="match status" value="1"/>
</dbReference>
<dbReference type="InterPro" id="IPR012677">
    <property type="entry name" value="Nucleotide-bd_a/b_plait_sf"/>
</dbReference>
<dbReference type="Gene3D" id="3.30.70.330">
    <property type="match status" value="1"/>
</dbReference>
<protein>
    <recommendedName>
        <fullName evidence="3">RRM domain-containing protein</fullName>
    </recommendedName>
</protein>
<dbReference type="PROSITE" id="PS50102">
    <property type="entry name" value="RRM"/>
    <property type="match status" value="1"/>
</dbReference>
<dbReference type="AlphaFoldDB" id="A0A2U2XH38"/>
<proteinExistence type="predicted"/>
<dbReference type="RefSeq" id="WP_109358185.1">
    <property type="nucleotide sequence ID" value="NZ_QFRJ01000001.1"/>
</dbReference>
<feature type="region of interest" description="Disordered" evidence="2">
    <location>
        <begin position="77"/>
        <end position="142"/>
    </location>
</feature>